<evidence type="ECO:0000313" key="1">
    <source>
        <dbReference type="EMBL" id="SPF36141.1"/>
    </source>
</evidence>
<evidence type="ECO:0000313" key="2">
    <source>
        <dbReference type="Proteomes" id="UP000238916"/>
    </source>
</evidence>
<accession>A0A2U3K8Z3</accession>
<reference evidence="2" key="1">
    <citation type="submission" date="2018-02" db="EMBL/GenBank/DDBJ databases">
        <authorList>
            <person name="Hausmann B."/>
        </authorList>
    </citation>
    <scope>NUCLEOTIDE SEQUENCE [LARGE SCALE GENOMIC DNA]</scope>
    <source>
        <strain evidence="2">Peat soil MAG SbF1</strain>
    </source>
</reference>
<protein>
    <submittedName>
        <fullName evidence="1">Uncharacterized protein</fullName>
    </submittedName>
</protein>
<proteinExistence type="predicted"/>
<organism evidence="1 2">
    <name type="scientific">Candidatus Desulfosporosinus infrequens</name>
    <dbReference type="NCBI Taxonomy" id="2043169"/>
    <lineage>
        <taxon>Bacteria</taxon>
        <taxon>Bacillati</taxon>
        <taxon>Bacillota</taxon>
        <taxon>Clostridia</taxon>
        <taxon>Eubacteriales</taxon>
        <taxon>Desulfitobacteriaceae</taxon>
        <taxon>Desulfosporosinus</taxon>
    </lineage>
</organism>
<dbReference type="EMBL" id="OMOF01000067">
    <property type="protein sequence ID" value="SPF36141.1"/>
    <property type="molecule type" value="Genomic_DNA"/>
</dbReference>
<gene>
    <name evidence="1" type="ORF">SBF1_1590002</name>
</gene>
<dbReference type="Proteomes" id="UP000238916">
    <property type="component" value="Unassembled WGS sequence"/>
</dbReference>
<dbReference type="AlphaFoldDB" id="A0A2U3K8Z3"/>
<name>A0A2U3K8Z3_9FIRM</name>
<sequence>MNERGGEWLGLNIGEAFSLAPDIGNMTRWALLSYGWLGPTKDTELIGGNILWVLLHCAKENDEV</sequence>